<comment type="subunit">
    <text evidence="7">Subunit of the heterotrimeric GatCAB amidotransferase (AdT) complex, composed of A, B and C subunits.</text>
</comment>
<feature type="active site" description="Acyl-ester intermediate" evidence="7">
    <location>
        <position position="163"/>
    </location>
</feature>
<evidence type="ECO:0000256" key="5">
    <source>
        <dbReference type="ARBA" id="ARBA00022917"/>
    </source>
</evidence>
<dbReference type="NCBIfam" id="TIGR00132">
    <property type="entry name" value="gatA"/>
    <property type="match status" value="1"/>
</dbReference>
<evidence type="ECO:0000313" key="9">
    <source>
        <dbReference type="EMBL" id="KAK6341733.1"/>
    </source>
</evidence>
<dbReference type="Pfam" id="PF01425">
    <property type="entry name" value="Amidase"/>
    <property type="match status" value="1"/>
</dbReference>
<keyword evidence="2 7" id="KW-0436">Ligase</keyword>
<dbReference type="PROSITE" id="PS00571">
    <property type="entry name" value="AMIDASES"/>
    <property type="match status" value="1"/>
</dbReference>
<sequence length="497" mass="52762">MPAARDAARCLQAVSQHNGLLNALVHIRPPAAVLADANAASRAPVSGTGDSPRSSLDGLLFAIKDNLCTSNMPTSCASRMLADFHPQYDATVVARLKARGAVLLGKTNMDEFGMGSDSVHSCFGPVKNPLSSEHSAGGSSGGSAAAVASGMCFGALGSDTGGSIRLPASYCGVVGFKPSHGLLSRRGLIAYANSLDTVGIVASDVSSVRLIYDSLKEHDESDPTSVDNATRRRIEDQAAAFRSSRGGQKRHWRIGVPMDYNVSEISTRLREAWVSTLAALRDLGHQIVPVDLPSTRHAVCSYYIVALAEASSNLAKYDGIRFGLSPTIAPTEAKTNPLAKITAAREQGFGKEVQRRILLGNYSLTSEAMENYFIHAQKVRRMVKQDFDRVFAFPNPLNSTSKTHQPDPPKEPVDVLISPVSVSSAPALQDVTSLDRSALDAYINDVFTIPASMAGLPALSVPIPASTDGELPLGLQIIAQYGDEDSLFDIATVVEDL</sequence>
<evidence type="ECO:0000313" key="10">
    <source>
        <dbReference type="Proteomes" id="UP001375240"/>
    </source>
</evidence>
<dbReference type="InterPro" id="IPR023631">
    <property type="entry name" value="Amidase_dom"/>
</dbReference>
<dbReference type="InterPro" id="IPR004412">
    <property type="entry name" value="GatA"/>
</dbReference>
<comment type="catalytic activity">
    <reaction evidence="6 7">
        <text>L-glutamyl-tRNA(Gln) + L-glutamine + ATP + H2O = L-glutaminyl-tRNA(Gln) + L-glutamate + ADP + phosphate + H(+)</text>
        <dbReference type="Rhea" id="RHEA:17521"/>
        <dbReference type="Rhea" id="RHEA-COMP:9681"/>
        <dbReference type="Rhea" id="RHEA-COMP:9684"/>
        <dbReference type="ChEBI" id="CHEBI:15377"/>
        <dbReference type="ChEBI" id="CHEBI:15378"/>
        <dbReference type="ChEBI" id="CHEBI:29985"/>
        <dbReference type="ChEBI" id="CHEBI:30616"/>
        <dbReference type="ChEBI" id="CHEBI:43474"/>
        <dbReference type="ChEBI" id="CHEBI:58359"/>
        <dbReference type="ChEBI" id="CHEBI:78520"/>
        <dbReference type="ChEBI" id="CHEBI:78521"/>
        <dbReference type="ChEBI" id="CHEBI:456216"/>
        <dbReference type="EC" id="6.3.5.7"/>
    </reaction>
</comment>
<dbReference type="GO" id="GO:0005739">
    <property type="term" value="C:mitochondrion"/>
    <property type="evidence" value="ECO:0007669"/>
    <property type="project" value="UniProtKB-SubCell"/>
</dbReference>
<comment type="similarity">
    <text evidence="1 7">Belongs to the amidase family. GatA subfamily.</text>
</comment>
<dbReference type="GO" id="GO:0070681">
    <property type="term" value="P:glutaminyl-tRNAGln biosynthesis via transamidation"/>
    <property type="evidence" value="ECO:0007669"/>
    <property type="project" value="UniProtKB-UniRule"/>
</dbReference>
<reference evidence="9 10" key="1">
    <citation type="submission" date="2019-10" db="EMBL/GenBank/DDBJ databases">
        <authorList>
            <person name="Palmer J.M."/>
        </authorList>
    </citation>
    <scope>NUCLEOTIDE SEQUENCE [LARGE SCALE GENOMIC DNA]</scope>
    <source>
        <strain evidence="9 10">TWF696</strain>
    </source>
</reference>
<dbReference type="GO" id="GO:0030956">
    <property type="term" value="C:glutamyl-tRNA(Gln) amidotransferase complex"/>
    <property type="evidence" value="ECO:0007669"/>
    <property type="project" value="UniProtKB-UniRule"/>
</dbReference>
<comment type="function">
    <text evidence="7">Allows the formation of correctly charged Gln-tRNA(Gln) through the transamidation of misacylated Glu-tRNA(Gln) in the mitochondria. The reaction takes place in the presence of glutamine and ATP through an activated gamma-phospho-Glu-tRNA(Gln).</text>
</comment>
<dbReference type="AlphaFoldDB" id="A0AAV9UMW6"/>
<dbReference type="InterPro" id="IPR020556">
    <property type="entry name" value="Amidase_CS"/>
</dbReference>
<gene>
    <name evidence="9" type="primary">HER2</name>
    <name evidence="9" type="ORF">TWF696_008798</name>
</gene>
<dbReference type="Proteomes" id="UP001375240">
    <property type="component" value="Unassembled WGS sequence"/>
</dbReference>
<dbReference type="GO" id="GO:0032543">
    <property type="term" value="P:mitochondrial translation"/>
    <property type="evidence" value="ECO:0007669"/>
    <property type="project" value="UniProtKB-UniRule"/>
</dbReference>
<protein>
    <recommendedName>
        <fullName evidence="7">Glutamyl-tRNA(Gln) amidotransferase subunit A, mitochondrial</fullName>
        <shortName evidence="7">Glu-AdT subunit A</shortName>
        <ecNumber evidence="7">6.3.5.7</ecNumber>
    </recommendedName>
</protein>
<dbReference type="GO" id="GO:0005524">
    <property type="term" value="F:ATP binding"/>
    <property type="evidence" value="ECO:0007669"/>
    <property type="project" value="UniProtKB-KW"/>
</dbReference>
<proteinExistence type="inferred from homology"/>
<dbReference type="HAMAP" id="MF_00120">
    <property type="entry name" value="GatA"/>
    <property type="match status" value="1"/>
</dbReference>
<keyword evidence="7" id="KW-0496">Mitochondrion</keyword>
<dbReference type="EC" id="6.3.5.7" evidence="7"/>
<dbReference type="InterPro" id="IPR036928">
    <property type="entry name" value="AS_sf"/>
</dbReference>
<dbReference type="Gene3D" id="3.90.1300.10">
    <property type="entry name" value="Amidase signature (AS) domain"/>
    <property type="match status" value="1"/>
</dbReference>
<keyword evidence="10" id="KW-1185">Reference proteome</keyword>
<evidence type="ECO:0000256" key="7">
    <source>
        <dbReference type="HAMAP-Rule" id="MF_03150"/>
    </source>
</evidence>
<name>A0AAV9UMW6_9PEZI</name>
<evidence type="ECO:0000256" key="3">
    <source>
        <dbReference type="ARBA" id="ARBA00022741"/>
    </source>
</evidence>
<organism evidence="9 10">
    <name type="scientific">Orbilia brochopaga</name>
    <dbReference type="NCBI Taxonomy" id="3140254"/>
    <lineage>
        <taxon>Eukaryota</taxon>
        <taxon>Fungi</taxon>
        <taxon>Dikarya</taxon>
        <taxon>Ascomycota</taxon>
        <taxon>Pezizomycotina</taxon>
        <taxon>Orbiliomycetes</taxon>
        <taxon>Orbiliales</taxon>
        <taxon>Orbiliaceae</taxon>
        <taxon>Orbilia</taxon>
    </lineage>
</organism>
<evidence type="ECO:0000256" key="1">
    <source>
        <dbReference type="ARBA" id="ARBA00008069"/>
    </source>
</evidence>
<evidence type="ECO:0000259" key="8">
    <source>
        <dbReference type="Pfam" id="PF01425"/>
    </source>
</evidence>
<evidence type="ECO:0000256" key="6">
    <source>
        <dbReference type="ARBA" id="ARBA00047407"/>
    </source>
</evidence>
<comment type="subcellular location">
    <subcellularLocation>
        <location evidence="7">Mitochondrion</location>
    </subcellularLocation>
</comment>
<dbReference type="InterPro" id="IPR000120">
    <property type="entry name" value="Amidase"/>
</dbReference>
<feature type="domain" description="Amidase" evidence="8">
    <location>
        <begin position="10"/>
        <end position="487"/>
    </location>
</feature>
<dbReference type="EMBL" id="JAVHNQ010000007">
    <property type="protein sequence ID" value="KAK6341733.1"/>
    <property type="molecule type" value="Genomic_DNA"/>
</dbReference>
<feature type="active site" description="Charge relay system" evidence="7">
    <location>
        <position position="64"/>
    </location>
</feature>
<feature type="active site" description="Charge relay system" evidence="7">
    <location>
        <position position="139"/>
    </location>
</feature>
<evidence type="ECO:0000256" key="2">
    <source>
        <dbReference type="ARBA" id="ARBA00022598"/>
    </source>
</evidence>
<keyword evidence="5 7" id="KW-0648">Protein biosynthesis</keyword>
<dbReference type="GO" id="GO:0050567">
    <property type="term" value="F:glutaminyl-tRNA synthase (glutamine-hydrolyzing) activity"/>
    <property type="evidence" value="ECO:0007669"/>
    <property type="project" value="UniProtKB-UniRule"/>
</dbReference>
<dbReference type="PANTHER" id="PTHR11895">
    <property type="entry name" value="TRANSAMIDASE"/>
    <property type="match status" value="1"/>
</dbReference>
<evidence type="ECO:0000256" key="4">
    <source>
        <dbReference type="ARBA" id="ARBA00022840"/>
    </source>
</evidence>
<keyword evidence="3 7" id="KW-0547">Nucleotide-binding</keyword>
<comment type="caution">
    <text evidence="9">The sequence shown here is derived from an EMBL/GenBank/DDBJ whole genome shotgun (WGS) entry which is preliminary data.</text>
</comment>
<keyword evidence="4 7" id="KW-0067">ATP-binding</keyword>
<accession>A0AAV9UMW6</accession>
<dbReference type="PANTHER" id="PTHR11895:SF7">
    <property type="entry name" value="GLUTAMYL-TRNA(GLN) AMIDOTRANSFERASE SUBUNIT A, MITOCHONDRIAL"/>
    <property type="match status" value="1"/>
</dbReference>
<dbReference type="SUPFAM" id="SSF75304">
    <property type="entry name" value="Amidase signature (AS) enzymes"/>
    <property type="match status" value="1"/>
</dbReference>